<dbReference type="Pfam" id="PF08100">
    <property type="entry name" value="Dimerisation"/>
    <property type="match status" value="1"/>
</dbReference>
<dbReference type="InterPro" id="IPR012967">
    <property type="entry name" value="COMT_dimerisation"/>
</dbReference>
<dbReference type="PANTHER" id="PTHR43712">
    <property type="entry name" value="PUTATIVE (AFU_ORTHOLOGUE AFUA_4G14580)-RELATED"/>
    <property type="match status" value="1"/>
</dbReference>
<dbReference type="Gene3D" id="3.40.50.150">
    <property type="entry name" value="Vaccinia Virus protein VP39"/>
    <property type="match status" value="1"/>
</dbReference>
<organism evidence="6 7">
    <name type="scientific">Venturia effusa</name>
    <dbReference type="NCBI Taxonomy" id="50376"/>
    <lineage>
        <taxon>Eukaryota</taxon>
        <taxon>Fungi</taxon>
        <taxon>Dikarya</taxon>
        <taxon>Ascomycota</taxon>
        <taxon>Pezizomycotina</taxon>
        <taxon>Dothideomycetes</taxon>
        <taxon>Pleosporomycetidae</taxon>
        <taxon>Venturiales</taxon>
        <taxon>Venturiaceae</taxon>
        <taxon>Venturia</taxon>
    </lineage>
</organism>
<dbReference type="GO" id="GO:0008171">
    <property type="term" value="F:O-methyltransferase activity"/>
    <property type="evidence" value="ECO:0007669"/>
    <property type="project" value="InterPro"/>
</dbReference>
<feature type="domain" description="O-methyltransferase dimerisation" evidence="5">
    <location>
        <begin position="83"/>
        <end position="157"/>
    </location>
</feature>
<accession>A0A517KYP8</accession>
<reference evidence="6 7" key="1">
    <citation type="submission" date="2019-07" db="EMBL/GenBank/DDBJ databases">
        <title>Finished genome of Venturia effusa.</title>
        <authorList>
            <person name="Young C.A."/>
            <person name="Cox M.P."/>
            <person name="Ganley A.R.D."/>
            <person name="David W.J."/>
        </authorList>
    </citation>
    <scope>NUCLEOTIDE SEQUENCE [LARGE SCALE GENOMIC DNA]</scope>
    <source>
        <strain evidence="7">albino</strain>
    </source>
</reference>
<evidence type="ECO:0000256" key="3">
    <source>
        <dbReference type="ARBA" id="ARBA00022691"/>
    </source>
</evidence>
<dbReference type="SUPFAM" id="SSF46785">
    <property type="entry name" value="Winged helix' DNA-binding domain"/>
    <property type="match status" value="1"/>
</dbReference>
<evidence type="ECO:0000259" key="4">
    <source>
        <dbReference type="Pfam" id="PF00891"/>
    </source>
</evidence>
<dbReference type="GO" id="GO:0032259">
    <property type="term" value="P:methylation"/>
    <property type="evidence" value="ECO:0007669"/>
    <property type="project" value="UniProtKB-KW"/>
</dbReference>
<proteinExistence type="predicted"/>
<gene>
    <name evidence="6" type="ORF">FKW77_010871</name>
</gene>
<protein>
    <submittedName>
        <fullName evidence="6">Uncharacterized protein</fullName>
    </submittedName>
</protein>
<dbReference type="AlphaFoldDB" id="A0A517KYP8"/>
<dbReference type="InterPro" id="IPR036388">
    <property type="entry name" value="WH-like_DNA-bd_sf"/>
</dbReference>
<keyword evidence="7" id="KW-1185">Reference proteome</keyword>
<keyword evidence="2" id="KW-0808">Transferase</keyword>
<keyword evidence="3" id="KW-0949">S-adenosyl-L-methionine</keyword>
<dbReference type="InterPro" id="IPR029063">
    <property type="entry name" value="SAM-dependent_MTases_sf"/>
</dbReference>
<evidence type="ECO:0000256" key="1">
    <source>
        <dbReference type="ARBA" id="ARBA00022603"/>
    </source>
</evidence>
<dbReference type="InterPro" id="IPR036390">
    <property type="entry name" value="WH_DNA-bd_sf"/>
</dbReference>
<name>A0A517KYP8_9PEZI</name>
<keyword evidence="1" id="KW-0489">Methyltransferase</keyword>
<dbReference type="PROSITE" id="PS51683">
    <property type="entry name" value="SAM_OMT_II"/>
    <property type="match status" value="1"/>
</dbReference>
<dbReference type="STRING" id="50376.A0A517KYP8"/>
<sequence length="425" mass="47198">MSPTTRPPLVIPDFSPSISSLKESCNAIQQAITQYENAGTDSSRSTALEAIQNTSNTFSKLVKNPTEIIADLTFRLNLNFASRIAIEMGLYTSLPKDNSYISLADLAKATNATEEFTLRIARLLASFDFIKQQYTANDPKENPQYAHAFTSRVLTTSPGIAGSKFCFDTLHRSAFAAIPSFYTKHGFRSPQHSTNTVFSHAHGTSSQGFFEILEQRPAELAVFNEAMRSEARLTMGGLLGLYPFGELVGNAEGVVLVDVGGGKGHSLVEICRQRPELEGKVVLQDLQRVLDGGVLVDKEKTGLMGYDFFSEVQPIKGSNYFFKRIFHDWPEEECKTILRNLAPSMCPTSKLLICDTLIHDEKPDPLLLLRDISMMTMGGKERSLRQWSELLGSEGFRIKRTFKDAKCRDVDILEVVFEGVDGARL</sequence>
<evidence type="ECO:0000256" key="2">
    <source>
        <dbReference type="ARBA" id="ARBA00022679"/>
    </source>
</evidence>
<dbReference type="SUPFAM" id="SSF53335">
    <property type="entry name" value="S-adenosyl-L-methionine-dependent methyltransferases"/>
    <property type="match status" value="1"/>
</dbReference>
<dbReference type="GO" id="GO:0046983">
    <property type="term" value="F:protein dimerization activity"/>
    <property type="evidence" value="ECO:0007669"/>
    <property type="project" value="InterPro"/>
</dbReference>
<dbReference type="Proteomes" id="UP000316270">
    <property type="component" value="Chromosome 1"/>
</dbReference>
<evidence type="ECO:0000313" key="6">
    <source>
        <dbReference type="EMBL" id="QDS68504.1"/>
    </source>
</evidence>
<dbReference type="Gene3D" id="1.10.10.10">
    <property type="entry name" value="Winged helix-like DNA-binding domain superfamily/Winged helix DNA-binding domain"/>
    <property type="match status" value="1"/>
</dbReference>
<evidence type="ECO:0000259" key="5">
    <source>
        <dbReference type="Pfam" id="PF08100"/>
    </source>
</evidence>
<evidence type="ECO:0000313" key="7">
    <source>
        <dbReference type="Proteomes" id="UP000316270"/>
    </source>
</evidence>
<dbReference type="InterPro" id="IPR001077">
    <property type="entry name" value="COMT_C"/>
</dbReference>
<dbReference type="Pfam" id="PF00891">
    <property type="entry name" value="Methyltransf_2"/>
    <property type="match status" value="1"/>
</dbReference>
<dbReference type="InterPro" id="IPR016461">
    <property type="entry name" value="COMT-like"/>
</dbReference>
<feature type="domain" description="O-methyltransferase C-terminal" evidence="4">
    <location>
        <begin position="194"/>
        <end position="397"/>
    </location>
</feature>
<dbReference type="EMBL" id="CP042185">
    <property type="protein sequence ID" value="QDS68504.1"/>
    <property type="molecule type" value="Genomic_DNA"/>
</dbReference>
<dbReference type="OrthoDB" id="2410195at2759"/>
<dbReference type="PANTHER" id="PTHR43712:SF2">
    <property type="entry name" value="O-METHYLTRANSFERASE CICE"/>
    <property type="match status" value="1"/>
</dbReference>